<keyword evidence="6 11" id="KW-1133">Transmembrane helix</keyword>
<dbReference type="Pfam" id="PF01490">
    <property type="entry name" value="Aa_trans"/>
    <property type="match status" value="1"/>
</dbReference>
<sequence>EEEERGRAGRKKQSSILGASFNFTNSIIGAGIIGIPAAIRLAGFVPGVILLVLVAVITDYTVLLLIKNGIISNKFSYQEMITEAFGRPGFWVLTITQLLFPFLVSKHSST</sequence>
<dbReference type="AlphaFoldDB" id="A0AA35TLT0"/>
<accession>A0AA35TLT0</accession>
<evidence type="ECO:0000256" key="7">
    <source>
        <dbReference type="ARBA" id="ARBA00023136"/>
    </source>
</evidence>
<evidence type="ECO:0000256" key="6">
    <source>
        <dbReference type="ARBA" id="ARBA00022989"/>
    </source>
</evidence>
<feature type="transmembrane region" description="Helical" evidence="11">
    <location>
        <begin position="45"/>
        <end position="65"/>
    </location>
</feature>
<comment type="subcellular location">
    <subcellularLocation>
        <location evidence="1">Membrane</location>
        <topology evidence="1">Multi-pass membrane protein</topology>
    </subcellularLocation>
</comment>
<keyword evidence="4 11" id="KW-0812">Transmembrane</keyword>
<reference evidence="13" key="1">
    <citation type="submission" date="2023-03" db="EMBL/GenBank/DDBJ databases">
        <authorList>
            <person name="Steffen K."/>
            <person name="Cardenas P."/>
        </authorList>
    </citation>
    <scope>NUCLEOTIDE SEQUENCE</scope>
</reference>
<evidence type="ECO:0000256" key="5">
    <source>
        <dbReference type="ARBA" id="ARBA00022970"/>
    </source>
</evidence>
<dbReference type="GO" id="GO:0015179">
    <property type="term" value="F:L-amino acid transmembrane transporter activity"/>
    <property type="evidence" value="ECO:0007669"/>
    <property type="project" value="TreeGrafter"/>
</dbReference>
<dbReference type="InterPro" id="IPR013057">
    <property type="entry name" value="AA_transpt_TM"/>
</dbReference>
<keyword evidence="14" id="KW-1185">Reference proteome</keyword>
<protein>
    <recommendedName>
        <fullName evidence="9">Putative sodium-coupled neutral amino acid transporter 11</fullName>
    </recommendedName>
    <alternativeName>
        <fullName evidence="10">Solute carrier family 38 member 11</fullName>
    </alternativeName>
</protein>
<evidence type="ECO:0000259" key="12">
    <source>
        <dbReference type="Pfam" id="PF01490"/>
    </source>
</evidence>
<comment type="caution">
    <text evidence="13">The sequence shown here is derived from an EMBL/GenBank/DDBJ whole genome shotgun (WGS) entry which is preliminary data.</text>
</comment>
<comment type="function">
    <text evidence="8">Putative sodium-dependent amino acid/proton antiporter.</text>
</comment>
<proteinExistence type="inferred from homology"/>
<evidence type="ECO:0000256" key="3">
    <source>
        <dbReference type="ARBA" id="ARBA00022448"/>
    </source>
</evidence>
<name>A0AA35TLT0_GEOBA</name>
<keyword evidence="7 11" id="KW-0472">Membrane</keyword>
<comment type="similarity">
    <text evidence="2">Belongs to the amino acid/polyamine transporter 2 family.</text>
</comment>
<evidence type="ECO:0000256" key="9">
    <source>
        <dbReference type="ARBA" id="ARBA00040814"/>
    </source>
</evidence>
<evidence type="ECO:0000313" key="14">
    <source>
        <dbReference type="Proteomes" id="UP001174909"/>
    </source>
</evidence>
<feature type="transmembrane region" description="Helical" evidence="11">
    <location>
        <begin position="85"/>
        <end position="104"/>
    </location>
</feature>
<dbReference type="Proteomes" id="UP001174909">
    <property type="component" value="Unassembled WGS sequence"/>
</dbReference>
<feature type="non-terminal residue" evidence="13">
    <location>
        <position position="1"/>
    </location>
</feature>
<evidence type="ECO:0000256" key="10">
    <source>
        <dbReference type="ARBA" id="ARBA00041723"/>
    </source>
</evidence>
<evidence type="ECO:0000256" key="11">
    <source>
        <dbReference type="SAM" id="Phobius"/>
    </source>
</evidence>
<keyword evidence="3" id="KW-0813">Transport</keyword>
<dbReference type="EMBL" id="CASHTH010003786">
    <property type="protein sequence ID" value="CAI8049372.1"/>
    <property type="molecule type" value="Genomic_DNA"/>
</dbReference>
<evidence type="ECO:0000256" key="4">
    <source>
        <dbReference type="ARBA" id="ARBA00022692"/>
    </source>
</evidence>
<evidence type="ECO:0000256" key="1">
    <source>
        <dbReference type="ARBA" id="ARBA00004141"/>
    </source>
</evidence>
<dbReference type="GO" id="GO:0016020">
    <property type="term" value="C:membrane"/>
    <property type="evidence" value="ECO:0007669"/>
    <property type="project" value="UniProtKB-SubCell"/>
</dbReference>
<evidence type="ECO:0000313" key="13">
    <source>
        <dbReference type="EMBL" id="CAI8049372.1"/>
    </source>
</evidence>
<feature type="non-terminal residue" evidence="13">
    <location>
        <position position="110"/>
    </location>
</feature>
<dbReference type="PANTHER" id="PTHR22950">
    <property type="entry name" value="AMINO ACID TRANSPORTER"/>
    <property type="match status" value="1"/>
</dbReference>
<evidence type="ECO:0000256" key="8">
    <source>
        <dbReference type="ARBA" id="ARBA00037101"/>
    </source>
</evidence>
<keyword evidence="5" id="KW-0029">Amino-acid transport</keyword>
<dbReference type="PANTHER" id="PTHR22950:SF458">
    <property type="entry name" value="SODIUM-COUPLED NEUTRAL AMINO ACID TRANSPORTER 11-RELATED"/>
    <property type="match status" value="1"/>
</dbReference>
<organism evidence="13 14">
    <name type="scientific">Geodia barretti</name>
    <name type="common">Barrett's horny sponge</name>
    <dbReference type="NCBI Taxonomy" id="519541"/>
    <lineage>
        <taxon>Eukaryota</taxon>
        <taxon>Metazoa</taxon>
        <taxon>Porifera</taxon>
        <taxon>Demospongiae</taxon>
        <taxon>Heteroscleromorpha</taxon>
        <taxon>Tetractinellida</taxon>
        <taxon>Astrophorina</taxon>
        <taxon>Geodiidae</taxon>
        <taxon>Geodia</taxon>
    </lineage>
</organism>
<evidence type="ECO:0000256" key="2">
    <source>
        <dbReference type="ARBA" id="ARBA00008066"/>
    </source>
</evidence>
<feature type="transmembrane region" description="Helical" evidence="11">
    <location>
        <begin position="21"/>
        <end position="39"/>
    </location>
</feature>
<gene>
    <name evidence="13" type="ORF">GBAR_LOCUS27196</name>
</gene>
<feature type="domain" description="Amino acid transporter transmembrane" evidence="12">
    <location>
        <begin position="13"/>
        <end position="103"/>
    </location>
</feature>